<sequence length="80" mass="7984">MGGGARHPAALPDRRCAVAGDHPGGLAVLGTQLLSPDLWLPLPSAVTGLATGPDGTLAVATEGGLVVFDRPEDPPPAIVR</sequence>
<gene>
    <name evidence="1" type="ORF">AQJ64_34880</name>
</gene>
<organism evidence="1 2">
    <name type="scientific">Streptomyces griseoruber</name>
    <dbReference type="NCBI Taxonomy" id="1943"/>
    <lineage>
        <taxon>Bacteria</taxon>
        <taxon>Bacillati</taxon>
        <taxon>Actinomycetota</taxon>
        <taxon>Actinomycetes</taxon>
        <taxon>Kitasatosporales</taxon>
        <taxon>Streptomycetaceae</taxon>
        <taxon>Streptomyces</taxon>
    </lineage>
</organism>
<keyword evidence="2" id="KW-1185">Reference proteome</keyword>
<accession>A0A101SN67</accession>
<dbReference type="EMBL" id="LMWW01000062">
    <property type="protein sequence ID" value="KUN77195.1"/>
    <property type="molecule type" value="Genomic_DNA"/>
</dbReference>
<dbReference type="OrthoDB" id="218695at2"/>
<reference evidence="1 2" key="1">
    <citation type="submission" date="2015-10" db="EMBL/GenBank/DDBJ databases">
        <title>Draft genome sequence of Streptomyces griseoruber DSM 40281, type strain for the species Streptomyces griseoruber.</title>
        <authorList>
            <person name="Ruckert C."/>
            <person name="Winkler A."/>
            <person name="Kalinowski J."/>
            <person name="Kampfer P."/>
            <person name="Glaeser S."/>
        </authorList>
    </citation>
    <scope>NUCLEOTIDE SEQUENCE [LARGE SCALE GENOMIC DNA]</scope>
    <source>
        <strain evidence="1 2">DSM 40281</strain>
    </source>
</reference>
<evidence type="ECO:0000313" key="1">
    <source>
        <dbReference type="EMBL" id="KUN77195.1"/>
    </source>
</evidence>
<dbReference type="STRING" id="1943.AQJ64_34880"/>
<dbReference type="AlphaFoldDB" id="A0A101SN67"/>
<name>A0A101SN67_9ACTN</name>
<comment type="caution">
    <text evidence="1">The sequence shown here is derived from an EMBL/GenBank/DDBJ whole genome shotgun (WGS) entry which is preliminary data.</text>
</comment>
<dbReference type="RefSeq" id="WP_055635416.1">
    <property type="nucleotide sequence ID" value="NZ_JBIRTR010000027.1"/>
</dbReference>
<dbReference type="Proteomes" id="UP000052982">
    <property type="component" value="Unassembled WGS sequence"/>
</dbReference>
<protein>
    <submittedName>
        <fullName evidence="1">Uncharacterized protein</fullName>
    </submittedName>
</protein>
<dbReference type="SUPFAM" id="SSF75011">
    <property type="entry name" value="3-carboxy-cis,cis-mucoante lactonizing enzyme"/>
    <property type="match status" value="1"/>
</dbReference>
<evidence type="ECO:0000313" key="2">
    <source>
        <dbReference type="Proteomes" id="UP000052982"/>
    </source>
</evidence>
<proteinExistence type="predicted"/>